<feature type="region of interest" description="Disordered" evidence="1">
    <location>
        <begin position="129"/>
        <end position="163"/>
    </location>
</feature>
<feature type="region of interest" description="Disordered" evidence="1">
    <location>
        <begin position="304"/>
        <end position="342"/>
    </location>
</feature>
<feature type="region of interest" description="Disordered" evidence="1">
    <location>
        <begin position="496"/>
        <end position="561"/>
    </location>
</feature>
<feature type="compositionally biased region" description="Low complexity" evidence="1">
    <location>
        <begin position="503"/>
        <end position="514"/>
    </location>
</feature>
<dbReference type="EMBL" id="LJSK01000001">
    <property type="protein sequence ID" value="KPI90801.1"/>
    <property type="molecule type" value="Genomic_DNA"/>
</dbReference>
<dbReference type="Proteomes" id="UP000038009">
    <property type="component" value="Unassembled WGS sequence"/>
</dbReference>
<dbReference type="AlphaFoldDB" id="A0A0N1ICJ5"/>
<dbReference type="OrthoDB" id="246306at2759"/>
<evidence type="ECO:0000256" key="1">
    <source>
        <dbReference type="SAM" id="MobiDB-lite"/>
    </source>
</evidence>
<evidence type="ECO:0000313" key="2">
    <source>
        <dbReference type="EMBL" id="KPI90801.1"/>
    </source>
</evidence>
<feature type="region of interest" description="Disordered" evidence="1">
    <location>
        <begin position="181"/>
        <end position="217"/>
    </location>
</feature>
<dbReference type="VEuPathDB" id="TriTrypDB:Lsey_0001_0340"/>
<feature type="compositionally biased region" description="Polar residues" evidence="1">
    <location>
        <begin position="545"/>
        <end position="557"/>
    </location>
</feature>
<feature type="compositionally biased region" description="Polar residues" evidence="1">
    <location>
        <begin position="139"/>
        <end position="154"/>
    </location>
</feature>
<name>A0A0N1ICJ5_LEPSE</name>
<organism evidence="2 3">
    <name type="scientific">Leptomonas seymouri</name>
    <dbReference type="NCBI Taxonomy" id="5684"/>
    <lineage>
        <taxon>Eukaryota</taxon>
        <taxon>Discoba</taxon>
        <taxon>Euglenozoa</taxon>
        <taxon>Kinetoplastea</taxon>
        <taxon>Metakinetoplastina</taxon>
        <taxon>Trypanosomatida</taxon>
        <taxon>Trypanosomatidae</taxon>
        <taxon>Leishmaniinae</taxon>
        <taxon>Leptomonas</taxon>
    </lineage>
</organism>
<comment type="caution">
    <text evidence="2">The sequence shown here is derived from an EMBL/GenBank/DDBJ whole genome shotgun (WGS) entry which is preliminary data.</text>
</comment>
<dbReference type="OMA" id="VRCHRLY"/>
<keyword evidence="3" id="KW-1185">Reference proteome</keyword>
<protein>
    <submittedName>
        <fullName evidence="2">Uncharacterized protein</fullName>
    </submittedName>
</protein>
<feature type="region of interest" description="Disordered" evidence="1">
    <location>
        <begin position="404"/>
        <end position="479"/>
    </location>
</feature>
<evidence type="ECO:0000313" key="3">
    <source>
        <dbReference type="Proteomes" id="UP000038009"/>
    </source>
</evidence>
<accession>A0A0N1ICJ5</accession>
<gene>
    <name evidence="2" type="ORF">ABL78_0034</name>
</gene>
<reference evidence="2 3" key="1">
    <citation type="journal article" date="2015" name="PLoS Pathog.">
        <title>Leptomonas seymouri: Adaptations to the Dixenous Life Cycle Analyzed by Genome Sequencing, Transcriptome Profiling and Co-infection with Leishmania donovani.</title>
        <authorList>
            <person name="Kraeva N."/>
            <person name="Butenko A."/>
            <person name="Hlavacova J."/>
            <person name="Kostygov A."/>
            <person name="Myskova J."/>
            <person name="Grybchuk D."/>
            <person name="Lestinova T."/>
            <person name="Votypka J."/>
            <person name="Volf P."/>
            <person name="Opperdoes F."/>
            <person name="Flegontov P."/>
            <person name="Lukes J."/>
            <person name="Yurchenko V."/>
        </authorList>
    </citation>
    <scope>NUCLEOTIDE SEQUENCE [LARGE SCALE GENOMIC DNA]</scope>
    <source>
        <strain evidence="2 3">ATCC 30220</strain>
    </source>
</reference>
<proteinExistence type="predicted"/>
<sequence>MTEALEQRMTAMRARLSHLSTAVDKKDEQRAQERSMAHRYYHDAPLNKAVDSVPTASSLRAPHTTLRERDVNYSGGLQTKAAAMSKQALHAGACSWSSFTPIAPGPAAATLQNRGVDAMLQMARQHALAAGGGRHRDPSSFSSTRQPAQVSMTAKATPPPRSTTQLDFSGLHTYEFQDKFPSPRRTAVPSANSSGLTADRVSNHPAVPRNVEDSHEYGHGSVAAGASVDTSLTSLSSFTHDTAQTPEVPFDAFRAVQERLRQKMRQLTSATPTPRPAAVTPAEVSVCKTKDSLGESVPPVEDTYCLEGNSPPPRPPPGARAETATPLRSSEAAVDLPHGSTPAPLLSASSQPSFLHNGPNAHCRTPVEVELSGGQPSRTQAAPRHQTVFYDSEQSEAALERSLHPREYTHETHRRSSVSSLSVRSAAHCHKPHESPDADVELARLPTKPVISTAPGVFSNPSSAAVRQRPSGDAPCAGVYRTARDGQGELSRGLTAALRSPSATATQQRRPTAASWGERNHGGSRASRRRTSTSPSLSHPRARSGTGSQPFRSSPSAPRSKPISLNVEATILASVTGAELFALLRLRGLIESEGDAGEYRLPPTRCHRLYVTADEHRQLHLLRQSIHAMEEEQKDAPSYQRPTAAARSRNANVAPQLPVTHLMDC</sequence>